<feature type="domain" description="DUF2345" evidence="3">
    <location>
        <begin position="615"/>
        <end position="760"/>
    </location>
</feature>
<dbReference type="InterPro" id="IPR006533">
    <property type="entry name" value="T6SS_Vgr_RhsGE"/>
</dbReference>
<dbReference type="Pfam" id="PF13296">
    <property type="entry name" value="T6SS_Vgr"/>
    <property type="match status" value="1"/>
</dbReference>
<comment type="caution">
    <text evidence="5">The sequence shown here is derived from an EMBL/GenBank/DDBJ whole genome shotgun (WGS) entry which is preliminary data.</text>
</comment>
<dbReference type="Pfam" id="PF10106">
    <property type="entry name" value="DUF2345"/>
    <property type="match status" value="1"/>
</dbReference>
<dbReference type="PANTHER" id="PTHR32305">
    <property type="match status" value="1"/>
</dbReference>
<feature type="domain" description="Putative type VI secretion system Rhs element associated Vgr" evidence="4">
    <location>
        <begin position="474"/>
        <end position="580"/>
    </location>
</feature>
<dbReference type="InterPro" id="IPR017847">
    <property type="entry name" value="T6SS_RhsGE_Vgr_subset"/>
</dbReference>
<dbReference type="SUPFAM" id="SSF69349">
    <property type="entry name" value="Phage fibre proteins"/>
    <property type="match status" value="1"/>
</dbReference>
<dbReference type="Pfam" id="PF05954">
    <property type="entry name" value="Phage_GPD"/>
    <property type="match status" value="1"/>
</dbReference>
<dbReference type="NCBIfam" id="TIGR03361">
    <property type="entry name" value="VI_Rhs_Vgr"/>
    <property type="match status" value="1"/>
</dbReference>
<evidence type="ECO:0000313" key="5">
    <source>
        <dbReference type="EMBL" id="MBH9702174.1"/>
    </source>
</evidence>
<reference evidence="5" key="1">
    <citation type="submission" date="2020-12" db="EMBL/GenBank/DDBJ databases">
        <title>Burkholderia cepacia complex in Mexico.</title>
        <authorList>
            <person name="Estrada P."/>
        </authorList>
    </citation>
    <scope>NUCLEOTIDE SEQUENCE</scope>
    <source>
        <strain evidence="5">871</strain>
    </source>
</reference>
<evidence type="ECO:0000259" key="3">
    <source>
        <dbReference type="Pfam" id="PF10106"/>
    </source>
</evidence>
<dbReference type="InterPro" id="IPR018769">
    <property type="entry name" value="VgrG2_DUF2345"/>
</dbReference>
<feature type="domain" description="Gp5/Type VI secretion system Vgr protein OB-fold" evidence="2">
    <location>
        <begin position="385"/>
        <end position="452"/>
    </location>
</feature>
<dbReference type="RefSeq" id="WP_182670430.1">
    <property type="nucleotide sequence ID" value="NZ_CADDZZ010000024.1"/>
</dbReference>
<dbReference type="SUPFAM" id="SSF69279">
    <property type="entry name" value="Phage tail proteins"/>
    <property type="match status" value="2"/>
</dbReference>
<dbReference type="InterPro" id="IPR006531">
    <property type="entry name" value="Gp5/Vgr_OB"/>
</dbReference>
<dbReference type="PANTHER" id="PTHR32305:SF11">
    <property type="entry name" value="TYPE VI SECRETION SYSTEM SPIKE PROTEIN VGRG3"/>
    <property type="match status" value="1"/>
</dbReference>
<evidence type="ECO:0000256" key="1">
    <source>
        <dbReference type="ARBA" id="ARBA00005558"/>
    </source>
</evidence>
<dbReference type="Proteomes" id="UP000645612">
    <property type="component" value="Unassembled WGS sequence"/>
</dbReference>
<dbReference type="Gene3D" id="4.10.220.110">
    <property type="match status" value="1"/>
</dbReference>
<sequence length="1011" mass="110522">MPRQSDMRFTFKAGGLEFDVVSFELEEGLSQPFTLSVDLASTDPSIDFGAVLDQPAQLTIWRADQPVRYVHGLVSDFEQGDTGFRRTRYRAVVEPKLARTGLCADWRIFQRQSVPDILSAVLKEHEITDYEQLVTETHLPREYCVQAGDSDLHFLARLAAEEGFYYAFAFADASHRLVHGDNLYIFGAIEGGPVEYNATPGGDQPTPALRRLRYSERVRTARQTQRDYTFKHPTYNQEHQHDGAQLDHQGQDYEVYQFPGRYKEDAAGQPFTRTRLRGLRGDARTAEVEGDDARLVPGLAFDLTGHPRADLNRGWRPLRIRHRGVQHTSQAEESADAELGTHYSYTAELIPDDVEWRPAPVAKPRIDGPQVAIVVGPPGEEIHCDEWGRVKVQFTWDRLGKSDEHSSCWIRVSQNWAGATWGHMAIPRIGQEVLVGNIDGDCDQPLIIGRTYMALQRPPYELPRHNILSTIKSKEHKAGRNNELLFDDTNGEISTTLRSDQGSSALNLGYLVHPRPGGGKARGKGFELRTDEHGAVRAGSGLLLTTEPRPHASEHHKDLKETAARLHVAGEQQEGFGTQAREVQAQEAGDQDAVAKALQKQHQGIAGNGPGDPASNNFPEFAQPYVVVASPVGIATSTPGSTHIASGEHIALSSTEHISLTSGKRLLASASRGMRLFVQSLGYRLVAAAGDIDIRALKDSINLLAKLNITHTAERITLNAKTELVINGGGSATVYNAGGITHQTSGRYTGHAAKFSYTGPRNRAASFPEPPKPSQGNLELFNRYANQRGLANGGFEVEDALGKVFKGTLDSAGRNVVSGVAPGPAKIRFGLDPANPWEEASYVGVPKWPANPPSGSASQVQSLVAGAMPSQAMGAAPVPAMAKSLSAGATPVPASGPGRWVTTDNDYHGIKNTGVMFINRLTSMGDEGRLFGSDGKDYMNTTRDKIQQWKPLPADADPWLKDNSAVHVYGETRKIKQRYLEGDDAWAIGGKSWHWQPGVADEVHEIKGVKP</sequence>
<evidence type="ECO:0000259" key="2">
    <source>
        <dbReference type="Pfam" id="PF04717"/>
    </source>
</evidence>
<dbReference type="EMBL" id="JAEDXG010000062">
    <property type="protein sequence ID" value="MBH9702174.1"/>
    <property type="molecule type" value="Genomic_DNA"/>
</dbReference>
<protein>
    <submittedName>
        <fullName evidence="5">Type VI secretion system tip protein VgrG</fullName>
    </submittedName>
</protein>
<proteinExistence type="inferred from homology"/>
<dbReference type="Pfam" id="PF04717">
    <property type="entry name" value="Phage_base_V"/>
    <property type="match status" value="1"/>
</dbReference>
<evidence type="ECO:0000259" key="4">
    <source>
        <dbReference type="Pfam" id="PF13296"/>
    </source>
</evidence>
<dbReference type="AlphaFoldDB" id="A0A8I1DPC1"/>
<accession>A0A8I1DPC1</accession>
<evidence type="ECO:0000313" key="6">
    <source>
        <dbReference type="Proteomes" id="UP000645612"/>
    </source>
</evidence>
<dbReference type="Gene3D" id="2.40.50.230">
    <property type="entry name" value="Gp5 N-terminal domain"/>
    <property type="match status" value="1"/>
</dbReference>
<dbReference type="Gene3D" id="2.30.110.50">
    <property type="match status" value="1"/>
</dbReference>
<dbReference type="Gene3D" id="3.55.50.10">
    <property type="entry name" value="Baseplate protein-like domains"/>
    <property type="match status" value="1"/>
</dbReference>
<dbReference type="InterPro" id="IPR050708">
    <property type="entry name" value="T6SS_VgrG/RHS"/>
</dbReference>
<name>A0A8I1DPC1_BURCE</name>
<organism evidence="5 6">
    <name type="scientific">Burkholderia cepacia</name>
    <name type="common">Pseudomonas cepacia</name>
    <dbReference type="NCBI Taxonomy" id="292"/>
    <lineage>
        <taxon>Bacteria</taxon>
        <taxon>Pseudomonadati</taxon>
        <taxon>Pseudomonadota</taxon>
        <taxon>Betaproteobacteria</taxon>
        <taxon>Burkholderiales</taxon>
        <taxon>Burkholderiaceae</taxon>
        <taxon>Burkholderia</taxon>
        <taxon>Burkholderia cepacia complex</taxon>
    </lineage>
</organism>
<dbReference type="NCBIfam" id="TIGR01646">
    <property type="entry name" value="vgr_GE"/>
    <property type="match status" value="1"/>
</dbReference>
<gene>
    <name evidence="5" type="primary">tssI</name>
    <name evidence="5" type="ORF">JAO13_37670</name>
</gene>
<dbReference type="InterPro" id="IPR028244">
    <property type="entry name" value="T6SS_Rhs_Vgr_dom"/>
</dbReference>
<comment type="similarity">
    <text evidence="1">Belongs to the VgrG protein family.</text>
</comment>
<dbReference type="SUPFAM" id="SSF69255">
    <property type="entry name" value="gp5 N-terminal domain-like"/>
    <property type="match status" value="1"/>
</dbReference>
<dbReference type="InterPro" id="IPR037026">
    <property type="entry name" value="Vgr_OB-fold_dom_sf"/>
</dbReference>